<feature type="compositionally biased region" description="Basic residues" evidence="7">
    <location>
        <begin position="1881"/>
        <end position="1890"/>
    </location>
</feature>
<keyword evidence="5 6" id="KW-0694">RNA-binding</keyword>
<feature type="compositionally biased region" description="Basic and acidic residues" evidence="7">
    <location>
        <begin position="1"/>
        <end position="48"/>
    </location>
</feature>
<feature type="compositionally biased region" description="Acidic residues" evidence="7">
    <location>
        <begin position="1578"/>
        <end position="1590"/>
    </location>
</feature>
<dbReference type="Proteomes" id="UP001189429">
    <property type="component" value="Unassembled WGS sequence"/>
</dbReference>
<evidence type="ECO:0000259" key="8">
    <source>
        <dbReference type="PROSITE" id="PS50886"/>
    </source>
</evidence>
<evidence type="ECO:0000313" key="10">
    <source>
        <dbReference type="EMBL" id="CAK0885296.1"/>
    </source>
</evidence>
<dbReference type="SUPFAM" id="SSF52540">
    <property type="entry name" value="P-loop containing nucleoside triphosphate hydrolases"/>
    <property type="match status" value="2"/>
</dbReference>
<dbReference type="InterPro" id="IPR017871">
    <property type="entry name" value="ABC_transporter-like_CS"/>
</dbReference>
<accession>A0ABN9WHG2</accession>
<feature type="compositionally biased region" description="Acidic residues" evidence="7">
    <location>
        <begin position="58"/>
        <end position="69"/>
    </location>
</feature>
<evidence type="ECO:0000313" key="11">
    <source>
        <dbReference type="Proteomes" id="UP001189429"/>
    </source>
</evidence>
<feature type="compositionally biased region" description="Acidic residues" evidence="7">
    <location>
        <begin position="1506"/>
        <end position="1524"/>
    </location>
</feature>
<feature type="domain" description="ABC transporter" evidence="9">
    <location>
        <begin position="427"/>
        <end position="694"/>
    </location>
</feature>
<feature type="compositionally biased region" description="Basic and acidic residues" evidence="7">
    <location>
        <begin position="331"/>
        <end position="359"/>
    </location>
</feature>
<dbReference type="InterPro" id="IPR012340">
    <property type="entry name" value="NA-bd_OB-fold"/>
</dbReference>
<dbReference type="CDD" id="cd03221">
    <property type="entry name" value="ABCF_EF-3"/>
    <property type="match status" value="1"/>
</dbReference>
<dbReference type="PANTHER" id="PTHR19211">
    <property type="entry name" value="ATP-BINDING TRANSPORT PROTEIN-RELATED"/>
    <property type="match status" value="1"/>
</dbReference>
<dbReference type="InterPro" id="IPR003593">
    <property type="entry name" value="AAA+_ATPase"/>
</dbReference>
<feature type="compositionally biased region" description="Basic and acidic residues" evidence="7">
    <location>
        <begin position="1004"/>
        <end position="1026"/>
    </location>
</feature>
<evidence type="ECO:0000256" key="2">
    <source>
        <dbReference type="ARBA" id="ARBA00022737"/>
    </source>
</evidence>
<keyword evidence="11" id="KW-1185">Reference proteome</keyword>
<feature type="region of interest" description="Disordered" evidence="7">
    <location>
        <begin position="1147"/>
        <end position="1311"/>
    </location>
</feature>
<dbReference type="SMART" id="SM00382">
    <property type="entry name" value="AAA"/>
    <property type="match status" value="2"/>
</dbReference>
<dbReference type="Pfam" id="PF00005">
    <property type="entry name" value="ABC_tran"/>
    <property type="match status" value="2"/>
</dbReference>
<feature type="region of interest" description="Disordered" evidence="7">
    <location>
        <begin position="1004"/>
        <end position="1087"/>
    </location>
</feature>
<feature type="region of interest" description="Disordered" evidence="7">
    <location>
        <begin position="1434"/>
        <end position="1705"/>
    </location>
</feature>
<feature type="compositionally biased region" description="Basic and acidic residues" evidence="7">
    <location>
        <begin position="115"/>
        <end position="149"/>
    </location>
</feature>
<keyword evidence="1 6" id="KW-0820">tRNA-binding</keyword>
<feature type="domain" description="ABC transporter" evidence="9">
    <location>
        <begin position="757"/>
        <end position="972"/>
    </location>
</feature>
<dbReference type="InterPro" id="IPR050611">
    <property type="entry name" value="ABCF"/>
</dbReference>
<evidence type="ECO:0000259" key="9">
    <source>
        <dbReference type="PROSITE" id="PS50893"/>
    </source>
</evidence>
<reference evidence="10" key="1">
    <citation type="submission" date="2023-10" db="EMBL/GenBank/DDBJ databases">
        <authorList>
            <person name="Chen Y."/>
            <person name="Shah S."/>
            <person name="Dougan E. K."/>
            <person name="Thang M."/>
            <person name="Chan C."/>
        </authorList>
    </citation>
    <scope>NUCLEOTIDE SEQUENCE [LARGE SCALE GENOMIC DNA]</scope>
</reference>
<comment type="caution">
    <text evidence="10">The sequence shown here is derived from an EMBL/GenBank/DDBJ whole genome shotgun (WGS) entry which is preliminary data.</text>
</comment>
<feature type="region of interest" description="Disordered" evidence="7">
    <location>
        <begin position="376"/>
        <end position="405"/>
    </location>
</feature>
<feature type="compositionally biased region" description="Acidic residues" evidence="7">
    <location>
        <begin position="1198"/>
        <end position="1216"/>
    </location>
</feature>
<feature type="compositionally biased region" description="Acidic residues" evidence="7">
    <location>
        <begin position="1295"/>
        <end position="1310"/>
    </location>
</feature>
<feature type="compositionally biased region" description="Basic and acidic residues" evidence="7">
    <location>
        <begin position="376"/>
        <end position="387"/>
    </location>
</feature>
<dbReference type="InterPro" id="IPR003439">
    <property type="entry name" value="ABC_transporter-like_ATP-bd"/>
</dbReference>
<feature type="compositionally biased region" description="Basic and acidic residues" evidence="7">
    <location>
        <begin position="1039"/>
        <end position="1054"/>
    </location>
</feature>
<gene>
    <name evidence="10" type="ORF">PCOR1329_LOCUS66945</name>
</gene>
<evidence type="ECO:0000256" key="3">
    <source>
        <dbReference type="ARBA" id="ARBA00022741"/>
    </source>
</evidence>
<dbReference type="PROSITE" id="PS00211">
    <property type="entry name" value="ABC_TRANSPORTER_1"/>
    <property type="match status" value="2"/>
</dbReference>
<feature type="compositionally biased region" description="Basic residues" evidence="7">
    <location>
        <begin position="1845"/>
        <end position="1855"/>
    </location>
</feature>
<dbReference type="InterPro" id="IPR002547">
    <property type="entry name" value="tRNA-bd_dom"/>
</dbReference>
<feature type="region of interest" description="Disordered" evidence="7">
    <location>
        <begin position="323"/>
        <end position="359"/>
    </location>
</feature>
<proteinExistence type="predicted"/>
<dbReference type="InterPro" id="IPR027417">
    <property type="entry name" value="P-loop_NTPase"/>
</dbReference>
<feature type="compositionally biased region" description="Basic residues" evidence="7">
    <location>
        <begin position="1528"/>
        <end position="1537"/>
    </location>
</feature>
<evidence type="ECO:0000256" key="4">
    <source>
        <dbReference type="ARBA" id="ARBA00022840"/>
    </source>
</evidence>
<evidence type="ECO:0000256" key="6">
    <source>
        <dbReference type="PROSITE-ProRule" id="PRU00209"/>
    </source>
</evidence>
<dbReference type="SUPFAM" id="SSF50249">
    <property type="entry name" value="Nucleic acid-binding proteins"/>
    <property type="match status" value="2"/>
</dbReference>
<dbReference type="PROSITE" id="PS50886">
    <property type="entry name" value="TRBD"/>
    <property type="match status" value="2"/>
</dbReference>
<feature type="region of interest" description="Disordered" evidence="7">
    <location>
        <begin position="1811"/>
        <end position="1890"/>
    </location>
</feature>
<feature type="domain" description="TRNA-binding" evidence="8">
    <location>
        <begin position="1081"/>
        <end position="1189"/>
    </location>
</feature>
<dbReference type="EMBL" id="CAUYUJ010018650">
    <property type="protein sequence ID" value="CAK0885296.1"/>
    <property type="molecule type" value="Genomic_DNA"/>
</dbReference>
<name>A0ABN9WHG2_9DINO</name>
<dbReference type="PANTHER" id="PTHR19211:SF14">
    <property type="entry name" value="ATP-BINDING CASSETTE SUB-FAMILY F MEMBER 1"/>
    <property type="match status" value="1"/>
</dbReference>
<evidence type="ECO:0000256" key="1">
    <source>
        <dbReference type="ARBA" id="ARBA00022555"/>
    </source>
</evidence>
<keyword evidence="4" id="KW-0067">ATP-binding</keyword>
<protein>
    <recommendedName>
        <fullName evidence="12">Calmodulin</fullName>
    </recommendedName>
</protein>
<feature type="compositionally biased region" description="Acidic residues" evidence="7">
    <location>
        <begin position="1055"/>
        <end position="1067"/>
    </location>
</feature>
<dbReference type="Gene3D" id="2.40.50.140">
    <property type="entry name" value="Nucleic acid-binding proteins"/>
    <property type="match status" value="3"/>
</dbReference>
<dbReference type="PROSITE" id="PS50893">
    <property type="entry name" value="ABC_TRANSPORTER_2"/>
    <property type="match status" value="2"/>
</dbReference>
<feature type="domain" description="TRNA-binding" evidence="8">
    <location>
        <begin position="1311"/>
        <end position="1420"/>
    </location>
</feature>
<feature type="compositionally biased region" description="Acidic residues" evidence="7">
    <location>
        <begin position="1620"/>
        <end position="1645"/>
    </location>
</feature>
<feature type="compositionally biased region" description="Acidic residues" evidence="7">
    <location>
        <begin position="1864"/>
        <end position="1876"/>
    </location>
</feature>
<dbReference type="Gene3D" id="3.40.50.300">
    <property type="entry name" value="P-loop containing nucleotide triphosphate hydrolases"/>
    <property type="match status" value="2"/>
</dbReference>
<feature type="compositionally biased region" description="Basic and acidic residues" evidence="7">
    <location>
        <begin position="79"/>
        <end position="101"/>
    </location>
</feature>
<evidence type="ECO:0000256" key="5">
    <source>
        <dbReference type="ARBA" id="ARBA00022884"/>
    </source>
</evidence>
<dbReference type="Pfam" id="PF01588">
    <property type="entry name" value="tRNA_bind"/>
    <property type="match status" value="1"/>
</dbReference>
<keyword evidence="2" id="KW-0677">Repeat</keyword>
<sequence length="1890" mass="205952">MSSKEKKDDKKEKKEDKEKKEKKEKKEDKEDKKDKKEKKEKDDDDKKEKKAKKRDKDEDVFDLYGDADGDGAANQFASKPDKPQDKRDKDIKKQEQAKKDGPVTLSASDAINALMEKKKEAAKEEKRKEQEKAAKAAKEAKKAQEAKEEASEEFQVMEKGGAGNFMSKVEVLDVMKNCVGGATSSSGSRCQVSASTKIGDKIFVDNSKCIFTSLGDLKAIKGFVYIRGVKDSPGCEITLTRPSTVYVCLSKTNEDDPFLRSWEDVDTSEMSPPEVEGMKEVVEIKRKSFKDADKADVKVPKPPKGVDTVLVFIMPDFHAKAFTAKQETEEERLARERDEAAGRRAAKDTKTKSDEPTAEEKIEVILAKVEKGEKLSNKEKRAHDKYLQSKGAQYKDDDDDQPVGGLNAFSISLEGGKNEPPDSGDSFVCKNFTISAPGQTLFDSASITVTQGHRYGILGPNGMGKTTVLRHIAAREMPVPLNWDVILVEQEAKATERSAVEEVLAADTKTADLLKKEDDLIKKMEEFDRMMAEGKAEVSVEELEKVRLELETVSADLMASGADAAEASVRKILCGLGFTAKPADEDRFSMERPVVQFSGGWRMRISLAKALFLCPKLLLLDEPTNHLDLDAVLWLDDYLSEHYPHAVVVVSHDADFLDSICTDILHLENKKLVHYRGDFTGFKKMHDQKKLEQDREYKKQQDEIKLLKKKGKTNDQAVEAVKTKYGVDMLDDLPSKRKDYVVNFRFVGHGTDRHLGLNVSEVAFSYDGKKPWLLQDCEIGVDCGSRIAMVGPNGAGKSTLLNLMMEKLEPCEGEVRTDKGIRVSQYHQHFQELLPLDKTGVEYLRDDFNLDEFKARATLGQFGLPGTTHFTKIGNLSGGQKARVAFSALMLSKPHIIILDEPTNHLDIESVEALTDAVKQFNGGLVIVTHDARLIQAIDSELWVVEDNTCYRFEKFGNAYGFDGYRDKVLDQLEKRQEEVELVEKRRREEREKKRLQLVGEQKLKAAKERKEKEEAAAAKEAEAKKPAPAKTDAVQTAPDDKQPAKEDKKPTKEEAEEDEDDDESEAEAPAKKAAKAAGGGAEHPEFKVAEVSGIKAIKKKKGFFVVELDVGQDDNVKVVTSLKNVVPGSKVIVALEGSKVLGEEVEETEIHGETSQGVLCGPKEMGWSGDASEVITLKDKCEPGSAAPSEENSPLIENDEDEDDDEDEEVSEEKDEPPPKTESKAKPKVEEEKVKKEAEADAKKQKADEEKRKKQEERDAKKKAAEEEERRIEEEAEAKRREAAAEAEAVVAEEAGENEEKEDDDDEDADAVHDEYIVAEVVSKREIKKKKGFFVCELNFGGEEGVPVVTNLKDIQVGSRVVYAPVGSTVLGQTVEEGYVHSEMSQGVLCGRKELGWSSGDPTVCVSLAASSEIGDAAPASAKSPLVLGGAAPAAEGADKEEVGDDDAAAGGKEKMPKKGGGQQSAKPGRSKKGDDEDSEDDGDKKKGGKATAKAKAKTKRGKADDDDEDDAPAPKADDDEEDKQGGKKKPAKMVHKPQAVSKSAAKKSKGAGPKEDEDDEPRAAAKSKKGKRRGDDSDEPNEEEDEDDDRGKKAQGKAKAPAAKAKGKKGKAGKTQQESDDEPEKDEPEDDDAAVNDDDDSDDDDRRGGRKPPAPKAKAKAPAPKPRGKKGKAGRGDDDDDDGEEAKAKAPAAPRAGADGKHPQYIVAKVLSADTMKKKKGSLLCELQTGADNVTTITPYENVEAGMKVTCWPCQGGSADSGARGLRGERQGPEVKRAKVAGEWTAGVICGPMEMGWPGDASQAIVLGDSSKVGDPAPAAPGGGAAGEEGGDESEDDAPQRPSPKKAGAKKKASAFAALDSGDSDGESASDGSDDDRGKKSKDKKGKK</sequence>
<feature type="compositionally biased region" description="Basic residues" evidence="7">
    <location>
        <begin position="1488"/>
        <end position="1502"/>
    </location>
</feature>
<feature type="compositionally biased region" description="Basic and acidic residues" evidence="7">
    <location>
        <begin position="1217"/>
        <end position="1285"/>
    </location>
</feature>
<keyword evidence="3" id="KW-0547">Nucleotide-binding</keyword>
<feature type="region of interest" description="Disordered" evidence="7">
    <location>
        <begin position="1"/>
        <end position="155"/>
    </location>
</feature>
<evidence type="ECO:0008006" key="12">
    <source>
        <dbReference type="Google" id="ProtNLM"/>
    </source>
</evidence>
<evidence type="ECO:0000256" key="7">
    <source>
        <dbReference type="SAM" id="MobiDB-lite"/>
    </source>
</evidence>
<organism evidence="10 11">
    <name type="scientific">Prorocentrum cordatum</name>
    <dbReference type="NCBI Taxonomy" id="2364126"/>
    <lineage>
        <taxon>Eukaryota</taxon>
        <taxon>Sar</taxon>
        <taxon>Alveolata</taxon>
        <taxon>Dinophyceae</taxon>
        <taxon>Prorocentrales</taxon>
        <taxon>Prorocentraceae</taxon>
        <taxon>Prorocentrum</taxon>
    </lineage>
</organism>